<dbReference type="EMBL" id="QURN01000019">
    <property type="protein sequence ID" value="RFC64671.1"/>
    <property type="molecule type" value="Genomic_DNA"/>
</dbReference>
<accession>A0A371X603</accession>
<protein>
    <submittedName>
        <fullName evidence="1">Uncharacterized protein</fullName>
    </submittedName>
</protein>
<sequence length="346" mass="37908">MSQAKNQKWYDFGQEATVSLRMIGSIPGNYVVRLVLPKEPIKEQLMRAYEAGWSRARNDDGHAFDHLTPVKSLSEVSTRLMAFFPKEKIAAALKVAEQPDVEIANPLPVKEDAAAIAERMISHFAPDSPDELLRHIRTSIAKAQTIVGDRMAVAKKLPFGGDGFAIYERLRERSDETHAAEWFSAVLWALSEQIDGWEGELERLMEADARGSTDLPQPDERIVRYVAREKEVFQRFEAEGFTGKPLSEALFGSMVVDLGGNVPYRAYDGALINPAGAPDLAKNTFSAQAGVSNAVAADAKARLTSALTASARAFGISRDRLFGTNEVKFMLGTAVSRKNSGMKGAC</sequence>
<evidence type="ECO:0000313" key="1">
    <source>
        <dbReference type="EMBL" id="RFC64671.1"/>
    </source>
</evidence>
<dbReference type="Proteomes" id="UP000262379">
    <property type="component" value="Unassembled WGS sequence"/>
</dbReference>
<gene>
    <name evidence="1" type="ORF">DY251_19545</name>
</gene>
<comment type="caution">
    <text evidence="1">The sequence shown here is derived from an EMBL/GenBank/DDBJ whole genome shotgun (WGS) entry which is preliminary data.</text>
</comment>
<dbReference type="RefSeq" id="WP_116625592.1">
    <property type="nucleotide sequence ID" value="NZ_QURN01000019.1"/>
</dbReference>
<organism evidence="1 2">
    <name type="scientific">Mesorhizobium denitrificans</name>
    <dbReference type="NCBI Taxonomy" id="2294114"/>
    <lineage>
        <taxon>Bacteria</taxon>
        <taxon>Pseudomonadati</taxon>
        <taxon>Pseudomonadota</taxon>
        <taxon>Alphaproteobacteria</taxon>
        <taxon>Hyphomicrobiales</taxon>
        <taxon>Phyllobacteriaceae</taxon>
        <taxon>Mesorhizobium</taxon>
    </lineage>
</organism>
<evidence type="ECO:0000313" key="2">
    <source>
        <dbReference type="Proteomes" id="UP000262379"/>
    </source>
</evidence>
<dbReference type="AlphaFoldDB" id="A0A371X603"/>
<reference evidence="2" key="1">
    <citation type="submission" date="2018-08" db="EMBL/GenBank/DDBJ databases">
        <authorList>
            <person name="Im W.T."/>
        </authorList>
    </citation>
    <scope>NUCLEOTIDE SEQUENCE [LARGE SCALE GENOMIC DNA]</scope>
    <source>
        <strain evidence="2">LA-28</strain>
    </source>
</reference>
<name>A0A371X603_9HYPH</name>
<keyword evidence="2" id="KW-1185">Reference proteome</keyword>
<proteinExistence type="predicted"/>